<dbReference type="EMBL" id="JABFXE010000035">
    <property type="protein sequence ID" value="NUQ86997.1"/>
    <property type="molecule type" value="Genomic_DNA"/>
</dbReference>
<evidence type="ECO:0000313" key="2">
    <source>
        <dbReference type="EMBL" id="NUQ86997.1"/>
    </source>
</evidence>
<gene>
    <name evidence="3" type="ORF">B0I28_102139</name>
    <name evidence="2" type="ORF">HOQ43_00825</name>
</gene>
<dbReference type="Proteomes" id="UP000238176">
    <property type="component" value="Unassembled WGS sequence"/>
</dbReference>
<reference evidence="3 4" key="1">
    <citation type="submission" date="2018-03" db="EMBL/GenBank/DDBJ databases">
        <title>Genomic Encyclopedia of Type Strains, Phase III (KMG-III): the genomes of soil and plant-associated and newly described type strains.</title>
        <authorList>
            <person name="Whitman W."/>
        </authorList>
    </citation>
    <scope>NUCLEOTIDE SEQUENCE [LARGE SCALE GENOMIC DNA]</scope>
    <source>
        <strain evidence="3 4">CGMCC 4.7067</strain>
    </source>
</reference>
<accession>A0A2T0URI1</accession>
<dbReference type="RefSeq" id="WP_106362747.1">
    <property type="nucleotide sequence ID" value="NZ_PVTJ01000002.1"/>
</dbReference>
<comment type="caution">
    <text evidence="3">The sequence shown here is derived from an EMBL/GenBank/DDBJ whole genome shotgun (WGS) entry which is preliminary data.</text>
</comment>
<dbReference type="Proteomes" id="UP000574690">
    <property type="component" value="Unassembled WGS sequence"/>
</dbReference>
<evidence type="ECO:0000313" key="4">
    <source>
        <dbReference type="Proteomes" id="UP000238176"/>
    </source>
</evidence>
<evidence type="ECO:0000313" key="5">
    <source>
        <dbReference type="Proteomes" id="UP000574690"/>
    </source>
</evidence>
<organism evidence="3 4">
    <name type="scientific">Glycomyces artemisiae</name>
    <dbReference type="NCBI Taxonomy" id="1076443"/>
    <lineage>
        <taxon>Bacteria</taxon>
        <taxon>Bacillati</taxon>
        <taxon>Actinomycetota</taxon>
        <taxon>Actinomycetes</taxon>
        <taxon>Glycomycetales</taxon>
        <taxon>Glycomycetaceae</taxon>
        <taxon>Glycomyces</taxon>
    </lineage>
</organism>
<dbReference type="AlphaFoldDB" id="A0A2T0URI1"/>
<evidence type="ECO:0000256" key="1">
    <source>
        <dbReference type="SAM" id="MobiDB-lite"/>
    </source>
</evidence>
<reference evidence="2 5" key="2">
    <citation type="submission" date="2020-05" db="EMBL/GenBank/DDBJ databases">
        <title>DNA-SIP metagenomic assembled genomes.</title>
        <authorList>
            <person name="Yu J."/>
        </authorList>
    </citation>
    <scope>NUCLEOTIDE SEQUENCE [LARGE SCALE GENOMIC DNA]</scope>
    <source>
        <strain evidence="2">Bin5.27</strain>
    </source>
</reference>
<dbReference type="EMBL" id="PVTJ01000002">
    <property type="protein sequence ID" value="PRY60535.1"/>
    <property type="molecule type" value="Genomic_DNA"/>
</dbReference>
<proteinExistence type="predicted"/>
<feature type="region of interest" description="Disordered" evidence="1">
    <location>
        <begin position="61"/>
        <end position="81"/>
    </location>
</feature>
<sequence length="81" mass="9103">MNDFDLHYLHYARSEELRQEAENERQARRLIKAAKETRRGGTHVRHSGVADRVVRALGLRHGAEHTEEGAAAAETDRAAVS</sequence>
<evidence type="ECO:0000313" key="3">
    <source>
        <dbReference type="EMBL" id="PRY60535.1"/>
    </source>
</evidence>
<keyword evidence="4" id="KW-1185">Reference proteome</keyword>
<protein>
    <submittedName>
        <fullName evidence="3">Uncharacterized protein</fullName>
    </submittedName>
</protein>
<name>A0A2T0URI1_9ACTN</name>